<dbReference type="EMBL" id="KN831950">
    <property type="protein sequence ID" value="KIO11111.1"/>
    <property type="molecule type" value="Genomic_DNA"/>
</dbReference>
<gene>
    <name evidence="1" type="ORF">M404DRAFT_994788</name>
</gene>
<evidence type="ECO:0000313" key="2">
    <source>
        <dbReference type="Proteomes" id="UP000054217"/>
    </source>
</evidence>
<name>A0A0C3PQ59_PISTI</name>
<protein>
    <submittedName>
        <fullName evidence="1">Uncharacterized protein</fullName>
    </submittedName>
</protein>
<dbReference type="AlphaFoldDB" id="A0A0C3PQ59"/>
<proteinExistence type="predicted"/>
<sequence>MTAKGGVWRDSTKATALRHLIERRYKTQYSRPIVQYVRDRAIYITAIAHLPQEERG</sequence>
<dbReference type="HOGENOM" id="CLU_3015186_0_0_1"/>
<keyword evidence="2" id="KW-1185">Reference proteome</keyword>
<organism evidence="1 2">
    <name type="scientific">Pisolithus tinctorius Marx 270</name>
    <dbReference type="NCBI Taxonomy" id="870435"/>
    <lineage>
        <taxon>Eukaryota</taxon>
        <taxon>Fungi</taxon>
        <taxon>Dikarya</taxon>
        <taxon>Basidiomycota</taxon>
        <taxon>Agaricomycotina</taxon>
        <taxon>Agaricomycetes</taxon>
        <taxon>Agaricomycetidae</taxon>
        <taxon>Boletales</taxon>
        <taxon>Sclerodermatineae</taxon>
        <taxon>Pisolithaceae</taxon>
        <taxon>Pisolithus</taxon>
    </lineage>
</organism>
<evidence type="ECO:0000313" key="1">
    <source>
        <dbReference type="EMBL" id="KIO11111.1"/>
    </source>
</evidence>
<accession>A0A0C3PQ59</accession>
<dbReference type="InParanoid" id="A0A0C3PQ59"/>
<reference evidence="1 2" key="1">
    <citation type="submission" date="2014-04" db="EMBL/GenBank/DDBJ databases">
        <authorList>
            <consortium name="DOE Joint Genome Institute"/>
            <person name="Kuo A."/>
            <person name="Kohler A."/>
            <person name="Costa M.D."/>
            <person name="Nagy L.G."/>
            <person name="Floudas D."/>
            <person name="Copeland A."/>
            <person name="Barry K.W."/>
            <person name="Cichocki N."/>
            <person name="Veneault-Fourrey C."/>
            <person name="LaButti K."/>
            <person name="Lindquist E.A."/>
            <person name="Lipzen A."/>
            <person name="Lundell T."/>
            <person name="Morin E."/>
            <person name="Murat C."/>
            <person name="Sun H."/>
            <person name="Tunlid A."/>
            <person name="Henrissat B."/>
            <person name="Grigoriev I.V."/>
            <person name="Hibbett D.S."/>
            <person name="Martin F."/>
            <person name="Nordberg H.P."/>
            <person name="Cantor M.N."/>
            <person name="Hua S.X."/>
        </authorList>
    </citation>
    <scope>NUCLEOTIDE SEQUENCE [LARGE SCALE GENOMIC DNA]</scope>
    <source>
        <strain evidence="1 2">Marx 270</strain>
    </source>
</reference>
<reference evidence="2" key="2">
    <citation type="submission" date="2015-01" db="EMBL/GenBank/DDBJ databases">
        <title>Evolutionary Origins and Diversification of the Mycorrhizal Mutualists.</title>
        <authorList>
            <consortium name="DOE Joint Genome Institute"/>
            <consortium name="Mycorrhizal Genomics Consortium"/>
            <person name="Kohler A."/>
            <person name="Kuo A."/>
            <person name="Nagy L.G."/>
            <person name="Floudas D."/>
            <person name="Copeland A."/>
            <person name="Barry K.W."/>
            <person name="Cichocki N."/>
            <person name="Veneault-Fourrey C."/>
            <person name="LaButti K."/>
            <person name="Lindquist E.A."/>
            <person name="Lipzen A."/>
            <person name="Lundell T."/>
            <person name="Morin E."/>
            <person name="Murat C."/>
            <person name="Riley R."/>
            <person name="Ohm R."/>
            <person name="Sun H."/>
            <person name="Tunlid A."/>
            <person name="Henrissat B."/>
            <person name="Grigoriev I.V."/>
            <person name="Hibbett D.S."/>
            <person name="Martin F."/>
        </authorList>
    </citation>
    <scope>NUCLEOTIDE SEQUENCE [LARGE SCALE GENOMIC DNA]</scope>
    <source>
        <strain evidence="2">Marx 270</strain>
    </source>
</reference>
<dbReference type="Proteomes" id="UP000054217">
    <property type="component" value="Unassembled WGS sequence"/>
</dbReference>